<reference evidence="1 2" key="1">
    <citation type="submission" date="2015-04" db="EMBL/GenBank/DDBJ databases">
        <authorList>
            <person name="Schouten J.T."/>
            <person name="Crockett J.T."/>
            <person name="Hodson T.S."/>
            <person name="Hyde J.R."/>
            <person name="Smith T.A."/>
            <person name="Merrill B.D."/>
            <person name="Crook M.B."/>
            <person name="Griffitts J.S."/>
            <person name="Burnett S.H."/>
            <person name="Grose J.H."/>
            <person name="Breakwell D.P."/>
        </authorList>
    </citation>
    <scope>NUCLEOTIDE SEQUENCE [LARGE SCALE GENOMIC DNA]</scope>
</reference>
<proteinExistence type="predicted"/>
<evidence type="ECO:0000313" key="2">
    <source>
        <dbReference type="Proteomes" id="UP000221947"/>
    </source>
</evidence>
<sequence length="120" mass="13802">MYSVDERTELLEIIVNQHKDAYGFKPRGEAYVRLTKLSLIELRKEAEYLQAAVERAISDDEEREARAVAKFEQLVAETIELGAGNRETAIRWIIQGEGEDDLEFLEYKFGIPYGYLKKAA</sequence>
<dbReference type="Proteomes" id="UP000221947">
    <property type="component" value="Segment"/>
</dbReference>
<accession>A0A0F6SIK6</accession>
<protein>
    <submittedName>
        <fullName evidence="1">Uncharacterized protein</fullName>
    </submittedName>
</protein>
<gene>
    <name evidence="1" type="ORF">PHIM7_70</name>
</gene>
<name>A0A0F6SIK6_9CAUD</name>
<keyword evidence="2" id="KW-1185">Reference proteome</keyword>
<evidence type="ECO:0000313" key="1">
    <source>
        <dbReference type="EMBL" id="AKF12618.1"/>
    </source>
</evidence>
<organism evidence="1 2">
    <name type="scientific">Sinorhizobium phage phiM7</name>
    <dbReference type="NCBI Taxonomy" id="1647403"/>
    <lineage>
        <taxon>Viruses</taxon>
        <taxon>Duplodnaviria</taxon>
        <taxon>Heunggongvirae</taxon>
        <taxon>Uroviricota</taxon>
        <taxon>Caudoviricetes</taxon>
        <taxon>Emdodecavirus</taxon>
        <taxon>Emdodecavirus M7</taxon>
    </lineage>
</organism>
<dbReference type="EMBL" id="KR052480">
    <property type="protein sequence ID" value="AKF12618.1"/>
    <property type="molecule type" value="Genomic_DNA"/>
</dbReference>